<dbReference type="SUPFAM" id="SSF53098">
    <property type="entry name" value="Ribonuclease H-like"/>
    <property type="match status" value="1"/>
</dbReference>
<proteinExistence type="predicted"/>
<dbReference type="InterPro" id="IPR012337">
    <property type="entry name" value="RNaseH-like_sf"/>
</dbReference>
<dbReference type="Proteomes" id="UP001418222">
    <property type="component" value="Unassembled WGS sequence"/>
</dbReference>
<name>A0AAP0B097_9ASPA</name>
<evidence type="ECO:0000313" key="2">
    <source>
        <dbReference type="EMBL" id="KAK8921704.1"/>
    </source>
</evidence>
<reference evidence="2 3" key="1">
    <citation type="journal article" date="2022" name="Nat. Plants">
        <title>Genomes of leafy and leafless Platanthera orchids illuminate the evolution of mycoheterotrophy.</title>
        <authorList>
            <person name="Li M.H."/>
            <person name="Liu K.W."/>
            <person name="Li Z."/>
            <person name="Lu H.C."/>
            <person name="Ye Q.L."/>
            <person name="Zhang D."/>
            <person name="Wang J.Y."/>
            <person name="Li Y.F."/>
            <person name="Zhong Z.M."/>
            <person name="Liu X."/>
            <person name="Yu X."/>
            <person name="Liu D.K."/>
            <person name="Tu X.D."/>
            <person name="Liu B."/>
            <person name="Hao Y."/>
            <person name="Liao X.Y."/>
            <person name="Jiang Y.T."/>
            <person name="Sun W.H."/>
            <person name="Chen J."/>
            <person name="Chen Y.Q."/>
            <person name="Ai Y."/>
            <person name="Zhai J.W."/>
            <person name="Wu S.S."/>
            <person name="Zhou Z."/>
            <person name="Hsiao Y.Y."/>
            <person name="Wu W.L."/>
            <person name="Chen Y.Y."/>
            <person name="Lin Y.F."/>
            <person name="Hsu J.L."/>
            <person name="Li C.Y."/>
            <person name="Wang Z.W."/>
            <person name="Zhao X."/>
            <person name="Zhong W.Y."/>
            <person name="Ma X.K."/>
            <person name="Ma L."/>
            <person name="Huang J."/>
            <person name="Chen G.Z."/>
            <person name="Huang M.Z."/>
            <person name="Huang L."/>
            <person name="Peng D.H."/>
            <person name="Luo Y.B."/>
            <person name="Zou S.Q."/>
            <person name="Chen S.P."/>
            <person name="Lan S."/>
            <person name="Tsai W.C."/>
            <person name="Van de Peer Y."/>
            <person name="Liu Z.J."/>
        </authorList>
    </citation>
    <scope>NUCLEOTIDE SEQUENCE [LARGE SCALE GENOMIC DNA]</scope>
    <source>
        <strain evidence="2">Lor287</strain>
    </source>
</reference>
<sequence>MARDLLTIQASIVVSESAFSLSGRILKRRSRLNEESLELYICYKDYLDATKRKPHISALEESSEEIEEEMDNLNL</sequence>
<organism evidence="2 3">
    <name type="scientific">Platanthera zijinensis</name>
    <dbReference type="NCBI Taxonomy" id="2320716"/>
    <lineage>
        <taxon>Eukaryota</taxon>
        <taxon>Viridiplantae</taxon>
        <taxon>Streptophyta</taxon>
        <taxon>Embryophyta</taxon>
        <taxon>Tracheophyta</taxon>
        <taxon>Spermatophyta</taxon>
        <taxon>Magnoliopsida</taxon>
        <taxon>Liliopsida</taxon>
        <taxon>Asparagales</taxon>
        <taxon>Orchidaceae</taxon>
        <taxon>Orchidoideae</taxon>
        <taxon>Orchideae</taxon>
        <taxon>Orchidinae</taxon>
        <taxon>Platanthera</taxon>
    </lineage>
</organism>
<protein>
    <recommendedName>
        <fullName evidence="1">HAT C-terminal dimerisation domain-containing protein</fullName>
    </recommendedName>
</protein>
<dbReference type="Pfam" id="PF05699">
    <property type="entry name" value="Dimer_Tnp_hAT"/>
    <property type="match status" value="1"/>
</dbReference>
<keyword evidence="3" id="KW-1185">Reference proteome</keyword>
<evidence type="ECO:0000259" key="1">
    <source>
        <dbReference type="Pfam" id="PF05699"/>
    </source>
</evidence>
<gene>
    <name evidence="2" type="ORF">KSP39_PZI020252</name>
</gene>
<dbReference type="PANTHER" id="PTHR23272:SF190">
    <property type="entry name" value="ZINC FINGER, BED-TYPE-RELATED"/>
    <property type="match status" value="1"/>
</dbReference>
<feature type="domain" description="HAT C-terminal dimerisation" evidence="1">
    <location>
        <begin position="1"/>
        <end position="46"/>
    </location>
</feature>
<dbReference type="PANTHER" id="PTHR23272">
    <property type="entry name" value="BED FINGER-RELATED"/>
    <property type="match status" value="1"/>
</dbReference>
<dbReference type="InterPro" id="IPR008906">
    <property type="entry name" value="HATC_C_dom"/>
</dbReference>
<dbReference type="EMBL" id="JBBWWQ010000018">
    <property type="protein sequence ID" value="KAK8921704.1"/>
    <property type="molecule type" value="Genomic_DNA"/>
</dbReference>
<evidence type="ECO:0000313" key="3">
    <source>
        <dbReference type="Proteomes" id="UP001418222"/>
    </source>
</evidence>
<dbReference type="AlphaFoldDB" id="A0AAP0B097"/>
<comment type="caution">
    <text evidence="2">The sequence shown here is derived from an EMBL/GenBank/DDBJ whole genome shotgun (WGS) entry which is preliminary data.</text>
</comment>
<dbReference type="GO" id="GO:0046983">
    <property type="term" value="F:protein dimerization activity"/>
    <property type="evidence" value="ECO:0007669"/>
    <property type="project" value="InterPro"/>
</dbReference>
<accession>A0AAP0B097</accession>